<comment type="caution">
    <text evidence="1">The sequence shown here is derived from an EMBL/GenBank/DDBJ whole genome shotgun (WGS) entry which is preliminary data.</text>
</comment>
<organism evidence="1 2">
    <name type="scientific">Taxus chinensis</name>
    <name type="common">Chinese yew</name>
    <name type="synonym">Taxus wallichiana var. chinensis</name>
    <dbReference type="NCBI Taxonomy" id="29808"/>
    <lineage>
        <taxon>Eukaryota</taxon>
        <taxon>Viridiplantae</taxon>
        <taxon>Streptophyta</taxon>
        <taxon>Embryophyta</taxon>
        <taxon>Tracheophyta</taxon>
        <taxon>Spermatophyta</taxon>
        <taxon>Pinopsida</taxon>
        <taxon>Pinidae</taxon>
        <taxon>Conifers II</taxon>
        <taxon>Cupressales</taxon>
        <taxon>Taxaceae</taxon>
        <taxon>Taxus</taxon>
    </lineage>
</organism>
<dbReference type="Proteomes" id="UP000824469">
    <property type="component" value="Unassembled WGS sequence"/>
</dbReference>
<accession>A0AA38FPQ8</accession>
<keyword evidence="2" id="KW-1185">Reference proteome</keyword>
<evidence type="ECO:0000313" key="1">
    <source>
        <dbReference type="EMBL" id="KAH9308176.1"/>
    </source>
</evidence>
<dbReference type="AlphaFoldDB" id="A0AA38FPQ8"/>
<feature type="non-terminal residue" evidence="1">
    <location>
        <position position="62"/>
    </location>
</feature>
<protein>
    <submittedName>
        <fullName evidence="1">Uncharacterized protein</fullName>
    </submittedName>
</protein>
<proteinExistence type="predicted"/>
<dbReference type="EMBL" id="JAHRHJ020000007">
    <property type="protein sequence ID" value="KAH9308176.1"/>
    <property type="molecule type" value="Genomic_DNA"/>
</dbReference>
<sequence length="62" mass="7151">CFYMGERIHFRYAGIYNFHIFFPLKLLKEVGINVQPVVVIPRGEVSCFIRMGIGLLDVGGYR</sequence>
<reference evidence="1 2" key="1">
    <citation type="journal article" date="2021" name="Nat. Plants">
        <title>The Taxus genome provides insights into paclitaxel biosynthesis.</title>
        <authorList>
            <person name="Xiong X."/>
            <person name="Gou J."/>
            <person name="Liao Q."/>
            <person name="Li Y."/>
            <person name="Zhou Q."/>
            <person name="Bi G."/>
            <person name="Li C."/>
            <person name="Du R."/>
            <person name="Wang X."/>
            <person name="Sun T."/>
            <person name="Guo L."/>
            <person name="Liang H."/>
            <person name="Lu P."/>
            <person name="Wu Y."/>
            <person name="Zhang Z."/>
            <person name="Ro D.K."/>
            <person name="Shang Y."/>
            <person name="Huang S."/>
            <person name="Yan J."/>
        </authorList>
    </citation>
    <scope>NUCLEOTIDE SEQUENCE [LARGE SCALE GENOMIC DNA]</scope>
    <source>
        <strain evidence="1">Ta-2019</strain>
    </source>
</reference>
<gene>
    <name evidence="1" type="ORF">KI387_036087</name>
</gene>
<name>A0AA38FPQ8_TAXCH</name>
<evidence type="ECO:0000313" key="2">
    <source>
        <dbReference type="Proteomes" id="UP000824469"/>
    </source>
</evidence>
<feature type="non-terminal residue" evidence="1">
    <location>
        <position position="1"/>
    </location>
</feature>